<gene>
    <name evidence="7" type="ORF">BUALT_Bualt02G0085400</name>
</gene>
<evidence type="ECO:0000313" key="7">
    <source>
        <dbReference type="EMBL" id="KAG8388055.1"/>
    </source>
</evidence>
<protein>
    <submittedName>
        <fullName evidence="7">Uncharacterized protein</fullName>
    </submittedName>
</protein>
<dbReference type="Gene3D" id="1.20.5.4130">
    <property type="match status" value="1"/>
</dbReference>
<keyword evidence="3" id="KW-0677">Repeat</keyword>
<evidence type="ECO:0000256" key="4">
    <source>
        <dbReference type="ARBA" id="ARBA00022821"/>
    </source>
</evidence>
<evidence type="ECO:0000313" key="8">
    <source>
        <dbReference type="Proteomes" id="UP000826271"/>
    </source>
</evidence>
<name>A0AAV6Y2R7_9LAMI</name>
<dbReference type="Proteomes" id="UP000826271">
    <property type="component" value="Unassembled WGS sequence"/>
</dbReference>
<evidence type="ECO:0000256" key="6">
    <source>
        <dbReference type="SAM" id="Coils"/>
    </source>
</evidence>
<evidence type="ECO:0000256" key="5">
    <source>
        <dbReference type="ARBA" id="ARBA00022840"/>
    </source>
</evidence>
<keyword evidence="8" id="KW-1185">Reference proteome</keyword>
<feature type="coiled-coil region" evidence="6">
    <location>
        <begin position="201"/>
        <end position="231"/>
    </location>
</feature>
<accession>A0AAV6Y2R7</accession>
<keyword evidence="5" id="KW-0547">Nucleotide-binding</keyword>
<dbReference type="EMBL" id="WHWC01000002">
    <property type="protein sequence ID" value="KAG8388055.1"/>
    <property type="molecule type" value="Genomic_DNA"/>
</dbReference>
<dbReference type="CDD" id="cd14798">
    <property type="entry name" value="RX-CC_like"/>
    <property type="match status" value="1"/>
</dbReference>
<comment type="caution">
    <text evidence="7">The sequence shown here is derived from an EMBL/GenBank/DDBJ whole genome shotgun (WGS) entry which is preliminary data.</text>
</comment>
<keyword evidence="2" id="KW-0433">Leucine-rich repeat</keyword>
<keyword evidence="4" id="KW-0611">Plant defense</keyword>
<proteinExistence type="inferred from homology"/>
<reference evidence="7" key="1">
    <citation type="submission" date="2019-10" db="EMBL/GenBank/DDBJ databases">
        <authorList>
            <person name="Zhang R."/>
            <person name="Pan Y."/>
            <person name="Wang J."/>
            <person name="Ma R."/>
            <person name="Yu S."/>
        </authorList>
    </citation>
    <scope>NUCLEOTIDE SEQUENCE</scope>
    <source>
        <strain evidence="7">LA-IB0</strain>
        <tissue evidence="7">Leaf</tissue>
    </source>
</reference>
<keyword evidence="5" id="KW-0067">ATP-binding</keyword>
<keyword evidence="6" id="KW-0175">Coiled coil</keyword>
<organism evidence="7 8">
    <name type="scientific">Buddleja alternifolia</name>
    <dbReference type="NCBI Taxonomy" id="168488"/>
    <lineage>
        <taxon>Eukaryota</taxon>
        <taxon>Viridiplantae</taxon>
        <taxon>Streptophyta</taxon>
        <taxon>Embryophyta</taxon>
        <taxon>Tracheophyta</taxon>
        <taxon>Spermatophyta</taxon>
        <taxon>Magnoliopsida</taxon>
        <taxon>eudicotyledons</taxon>
        <taxon>Gunneridae</taxon>
        <taxon>Pentapetalae</taxon>
        <taxon>asterids</taxon>
        <taxon>lamiids</taxon>
        <taxon>Lamiales</taxon>
        <taxon>Scrophulariaceae</taxon>
        <taxon>Buddlejeae</taxon>
        <taxon>Buddleja</taxon>
    </lineage>
</organism>
<dbReference type="AlphaFoldDB" id="A0AAV6Y2R7"/>
<sequence>MDMDSLMGAMDQMRIHFDQRMSRFEDMIRASCAYTRQVAMDQDAFVGRGPFVYPDPPDFPPYSDPPPDDMIDVDDLVGQAEDEPLQGGGDDVCEVKLGMAYDAVLSLAQTLKQILDADNQHILDKKKQLIQSLLEKACNLQDFFEESWQIRDEAVRCLEQRIRDAAYTGDDIIDSLMSNPHEGFLWRIKSPLQDLISGFWLQTMEQEYQDLQEVIEEIDSLLEEVMKIKNDGVRDLPPRNSWPASSSTSAASVKNTMVGFDDDLMQLKGRLTGQ</sequence>
<dbReference type="InterPro" id="IPR038005">
    <property type="entry name" value="RX-like_CC"/>
</dbReference>
<evidence type="ECO:0000256" key="1">
    <source>
        <dbReference type="ARBA" id="ARBA00008894"/>
    </source>
</evidence>
<evidence type="ECO:0000256" key="3">
    <source>
        <dbReference type="ARBA" id="ARBA00022737"/>
    </source>
</evidence>
<dbReference type="GO" id="GO:0006952">
    <property type="term" value="P:defense response"/>
    <property type="evidence" value="ECO:0007669"/>
    <property type="project" value="UniProtKB-KW"/>
</dbReference>
<comment type="similarity">
    <text evidence="1">Belongs to the disease resistance NB-LRR family.</text>
</comment>
<evidence type="ECO:0000256" key="2">
    <source>
        <dbReference type="ARBA" id="ARBA00022614"/>
    </source>
</evidence>
<dbReference type="GO" id="GO:0005524">
    <property type="term" value="F:ATP binding"/>
    <property type="evidence" value="ECO:0007669"/>
    <property type="project" value="UniProtKB-KW"/>
</dbReference>